<keyword evidence="2" id="KW-0489">Methyltransferase</keyword>
<sequence>MTIHNWLLDAKKQWNQFALDWSKKSQQMWETGSRQTIIPFFKDHVPSGAKVADLGCGDGYGSLTLASLGYHVTGLDLSSEMIEIAQSKTLGIEHMSFVQGDLAKLPFLNQEYDAIMAINSLEWTENPVLALQEMYRIVKQGGYCCIGILGPTAMPRKKHSYPKILGEDVIMNTLQSWDLEKLATENGWEIIAEKGIPKRGVDFAKLDYLEKDLRQSLSFTWLFMFRKK</sequence>
<protein>
    <submittedName>
        <fullName evidence="2">Methyltransferase</fullName>
    </submittedName>
</protein>
<keyword evidence="2" id="KW-0808">Transferase</keyword>
<dbReference type="PATRIC" id="fig|1679170.3.peg.3232"/>
<keyword evidence="3" id="KW-1185">Reference proteome</keyword>
<dbReference type="Pfam" id="PF08241">
    <property type="entry name" value="Methyltransf_11"/>
    <property type="match status" value="1"/>
</dbReference>
<dbReference type="SUPFAM" id="SSF53335">
    <property type="entry name" value="S-adenosyl-L-methionine-dependent methyltransferases"/>
    <property type="match status" value="1"/>
</dbReference>
<dbReference type="CDD" id="cd02440">
    <property type="entry name" value="AdoMet_MTases"/>
    <property type="match status" value="1"/>
</dbReference>
<name>A0A0K9GV57_9BACI</name>
<proteinExistence type="predicted"/>
<comment type="caution">
    <text evidence="2">The sequence shown here is derived from an EMBL/GenBank/DDBJ whole genome shotgun (WGS) entry which is preliminary data.</text>
</comment>
<dbReference type="AlphaFoldDB" id="A0A0K9GV57"/>
<dbReference type="EMBL" id="LFZW01000001">
    <property type="protein sequence ID" value="KMY50508.1"/>
    <property type="molecule type" value="Genomic_DNA"/>
</dbReference>
<dbReference type="OrthoDB" id="5522265at2"/>
<dbReference type="Proteomes" id="UP000037146">
    <property type="component" value="Unassembled WGS sequence"/>
</dbReference>
<dbReference type="GO" id="GO:0008757">
    <property type="term" value="F:S-adenosylmethionine-dependent methyltransferase activity"/>
    <property type="evidence" value="ECO:0007669"/>
    <property type="project" value="InterPro"/>
</dbReference>
<evidence type="ECO:0000313" key="3">
    <source>
        <dbReference type="Proteomes" id="UP000037146"/>
    </source>
</evidence>
<evidence type="ECO:0000313" key="2">
    <source>
        <dbReference type="EMBL" id="KMY50508.1"/>
    </source>
</evidence>
<dbReference type="InterPro" id="IPR029063">
    <property type="entry name" value="SAM-dependent_MTases_sf"/>
</dbReference>
<reference evidence="3" key="1">
    <citation type="submission" date="2015-07" db="EMBL/GenBank/DDBJ databases">
        <title>Genome sequencing project for genomic taxonomy and phylogenomics of Bacillus-like bacteria.</title>
        <authorList>
            <person name="Liu B."/>
            <person name="Wang J."/>
            <person name="Zhu Y."/>
            <person name="Liu G."/>
            <person name="Chen Q."/>
            <person name="Chen Z."/>
            <person name="Lan J."/>
            <person name="Che J."/>
            <person name="Ge C."/>
            <person name="Shi H."/>
            <person name="Pan Z."/>
            <person name="Liu X."/>
        </authorList>
    </citation>
    <scope>NUCLEOTIDE SEQUENCE [LARGE SCALE GENOMIC DNA]</scope>
    <source>
        <strain evidence="3">FJAT-27997</strain>
    </source>
</reference>
<dbReference type="PANTHER" id="PTHR43861">
    <property type="entry name" value="TRANS-ACONITATE 2-METHYLTRANSFERASE-RELATED"/>
    <property type="match status" value="1"/>
</dbReference>
<dbReference type="GO" id="GO:0032259">
    <property type="term" value="P:methylation"/>
    <property type="evidence" value="ECO:0007669"/>
    <property type="project" value="UniProtKB-KW"/>
</dbReference>
<dbReference type="PANTHER" id="PTHR43861:SF1">
    <property type="entry name" value="TRANS-ACONITATE 2-METHYLTRANSFERASE"/>
    <property type="match status" value="1"/>
</dbReference>
<dbReference type="Gene3D" id="3.40.50.150">
    <property type="entry name" value="Vaccinia Virus protein VP39"/>
    <property type="match status" value="1"/>
</dbReference>
<gene>
    <name evidence="2" type="ORF">AC625_14170</name>
</gene>
<feature type="domain" description="Methyltransferase type 11" evidence="1">
    <location>
        <begin position="53"/>
        <end position="146"/>
    </location>
</feature>
<organism evidence="2 3">
    <name type="scientific">Peribacillus loiseleuriae</name>
    <dbReference type="NCBI Taxonomy" id="1679170"/>
    <lineage>
        <taxon>Bacteria</taxon>
        <taxon>Bacillati</taxon>
        <taxon>Bacillota</taxon>
        <taxon>Bacilli</taxon>
        <taxon>Bacillales</taxon>
        <taxon>Bacillaceae</taxon>
        <taxon>Peribacillus</taxon>
    </lineage>
</organism>
<evidence type="ECO:0000259" key="1">
    <source>
        <dbReference type="Pfam" id="PF08241"/>
    </source>
</evidence>
<dbReference type="STRING" id="1679170.AC625_14170"/>
<dbReference type="InterPro" id="IPR013216">
    <property type="entry name" value="Methyltransf_11"/>
</dbReference>
<dbReference type="RefSeq" id="WP_049681861.1">
    <property type="nucleotide sequence ID" value="NZ_LFZW01000001.1"/>
</dbReference>
<accession>A0A0K9GV57</accession>